<gene>
    <name evidence="3" type="primary">dprA</name>
    <name evidence="3" type="ORF">JYK00_08035</name>
</gene>
<dbReference type="Proteomes" id="UP000671862">
    <property type="component" value="Chromosome"/>
</dbReference>
<evidence type="ECO:0000256" key="1">
    <source>
        <dbReference type="ARBA" id="ARBA00006525"/>
    </source>
</evidence>
<sequence length="348" mass="39169">MDNIELAILYSQGFSVKDLEAYRNLNVKFESVVKRTGKIEIEDIYQKIKQDLKNQKYGIVSFWDEEYPELLKNIWNPPAILFYKGDFSLLNSECFAVVGTRKATQYGRRVTETFVSKLSKKFVIISGLAFGIDTIAHTIALKEGKTVAVLGSGVEYCYPRSNSVLYENIISNGCVISEYLPWSRPKKYTFPERNRLIAGVSKGVLVTEAGRKSGAIITANFAADFGRDVFSIPGDIYRETSTGTNYLIKNGAQPVTDPGEILEFYGFVAKKEKIEISKVEWQILELLEEKTFDEIAIFMNMSVSDLLIQLTVLELKGLVYKSEDGTYKKGAIFNGSHQVYTGDEGDFN</sequence>
<evidence type="ECO:0000313" key="3">
    <source>
        <dbReference type="EMBL" id="QTA37669.1"/>
    </source>
</evidence>
<dbReference type="InterPro" id="IPR036390">
    <property type="entry name" value="WH_DNA-bd_sf"/>
</dbReference>
<proteinExistence type="inferred from homology"/>
<organism evidence="3 4">
    <name type="scientific">Thermosipho ferrireducens</name>
    <dbReference type="NCBI Taxonomy" id="2571116"/>
    <lineage>
        <taxon>Bacteria</taxon>
        <taxon>Thermotogati</taxon>
        <taxon>Thermotogota</taxon>
        <taxon>Thermotogae</taxon>
        <taxon>Thermotogales</taxon>
        <taxon>Fervidobacteriaceae</taxon>
        <taxon>Thermosipho</taxon>
    </lineage>
</organism>
<accession>A0ABX7S581</accession>
<reference evidence="3 4" key="1">
    <citation type="submission" date="2021-03" db="EMBL/GenBank/DDBJ databases">
        <title>Thermosipho ferrireducens sp.nov., an anaerobic thermophilic iron-reducing bacterium isolated from a deep-sea hydrothermal sulfide deposits.</title>
        <authorList>
            <person name="Zeng X."/>
            <person name="Chen Y."/>
            <person name="Shao Z."/>
        </authorList>
    </citation>
    <scope>NUCLEOTIDE SEQUENCE [LARGE SCALE GENOMIC DNA]</scope>
    <source>
        <strain evidence="3 4">JL129W03</strain>
    </source>
</reference>
<dbReference type="NCBIfam" id="TIGR00732">
    <property type="entry name" value="dprA"/>
    <property type="match status" value="1"/>
</dbReference>
<dbReference type="SUPFAM" id="SSF46785">
    <property type="entry name" value="Winged helix' DNA-binding domain"/>
    <property type="match status" value="1"/>
</dbReference>
<dbReference type="SUPFAM" id="SSF102405">
    <property type="entry name" value="MCP/YpsA-like"/>
    <property type="match status" value="1"/>
</dbReference>
<protein>
    <submittedName>
        <fullName evidence="3">DNA-processing protein DprA</fullName>
    </submittedName>
</protein>
<dbReference type="PANTHER" id="PTHR43022:SF1">
    <property type="entry name" value="PROTEIN SMF"/>
    <property type="match status" value="1"/>
</dbReference>
<dbReference type="PANTHER" id="PTHR43022">
    <property type="entry name" value="PROTEIN SMF"/>
    <property type="match status" value="1"/>
</dbReference>
<dbReference type="Pfam" id="PF02481">
    <property type="entry name" value="DNA_processg_A"/>
    <property type="match status" value="1"/>
</dbReference>
<evidence type="ECO:0000313" key="4">
    <source>
        <dbReference type="Proteomes" id="UP000671862"/>
    </source>
</evidence>
<feature type="domain" description="Smf/DprA SLOG" evidence="2">
    <location>
        <begin position="59"/>
        <end position="265"/>
    </location>
</feature>
<dbReference type="InterPro" id="IPR057666">
    <property type="entry name" value="DrpA_SLOG"/>
</dbReference>
<name>A0ABX7S581_9BACT</name>
<dbReference type="Gene3D" id="3.40.50.450">
    <property type="match status" value="1"/>
</dbReference>
<comment type="similarity">
    <text evidence="1">Belongs to the DprA/Smf family.</text>
</comment>
<evidence type="ECO:0000259" key="2">
    <source>
        <dbReference type="Pfam" id="PF02481"/>
    </source>
</evidence>
<dbReference type="RefSeq" id="WP_207566393.1">
    <property type="nucleotide sequence ID" value="NZ_CP071446.1"/>
</dbReference>
<keyword evidence="4" id="KW-1185">Reference proteome</keyword>
<dbReference type="InterPro" id="IPR003488">
    <property type="entry name" value="DprA"/>
</dbReference>
<dbReference type="EMBL" id="CP071446">
    <property type="protein sequence ID" value="QTA37669.1"/>
    <property type="molecule type" value="Genomic_DNA"/>
</dbReference>